<keyword evidence="1" id="KW-0732">Signal</keyword>
<evidence type="ECO:0000313" key="3">
    <source>
        <dbReference type="Proteomes" id="UP000196531"/>
    </source>
</evidence>
<feature type="signal peptide" evidence="1">
    <location>
        <begin position="1"/>
        <end position="19"/>
    </location>
</feature>
<sequence length="271" mass="31678">MKPTIILLALSLSTLQVQAQDKTLEEKLTPLRTQFLNTLTTLDKTNESSLSTKTKDRLIRLAKNLRSDFMSLENIEIDLELERLKQDFHIDMKKKTNCFNKCEYITVLQPDLPFYLQSESRVSSLKIIVNKLSKKYADSYSRIRSIESTHYVLGRELQKGIIHKTDLISNMSKNIKSIQDAKKTKDMFANKYGLKTLFNPQTNKFSWDIELLVKKTSFISFKEMDKETKDKYYFHLAEYENEMQSAYQPYFTLMSEGEHGFIINTITSLDE</sequence>
<name>A0A1Y5F1P2_9BACT</name>
<dbReference type="Proteomes" id="UP000196531">
    <property type="component" value="Unassembled WGS sequence"/>
</dbReference>
<proteinExistence type="predicted"/>
<organism evidence="2 3">
    <name type="scientific">Halobacteriovorax marinus</name>
    <dbReference type="NCBI Taxonomy" id="97084"/>
    <lineage>
        <taxon>Bacteria</taxon>
        <taxon>Pseudomonadati</taxon>
        <taxon>Bdellovibrionota</taxon>
        <taxon>Bacteriovoracia</taxon>
        <taxon>Bacteriovoracales</taxon>
        <taxon>Halobacteriovoraceae</taxon>
        <taxon>Halobacteriovorax</taxon>
    </lineage>
</organism>
<reference evidence="3" key="1">
    <citation type="journal article" date="2017" name="Proc. Natl. Acad. Sci. U.S.A.">
        <title>Simulation of Deepwater Horizon oil plume reveals substrate specialization within a complex community of hydrocarbon-degraders.</title>
        <authorList>
            <person name="Hu P."/>
            <person name="Dubinsky E.A."/>
            <person name="Probst A.J."/>
            <person name="Wang J."/>
            <person name="Sieber C.M.K."/>
            <person name="Tom L.M."/>
            <person name="Gardinali P."/>
            <person name="Banfield J.F."/>
            <person name="Atlas R.M."/>
            <person name="Andersen G.L."/>
        </authorList>
    </citation>
    <scope>NUCLEOTIDE SEQUENCE [LARGE SCALE GENOMIC DNA]</scope>
</reference>
<accession>A0A1Y5F1P2</accession>
<gene>
    <name evidence="2" type="ORF">A9Q84_20240</name>
</gene>
<evidence type="ECO:0000256" key="1">
    <source>
        <dbReference type="SAM" id="SignalP"/>
    </source>
</evidence>
<dbReference type="EMBL" id="MAAO01000016">
    <property type="protein sequence ID" value="OUR92846.1"/>
    <property type="molecule type" value="Genomic_DNA"/>
</dbReference>
<dbReference type="AlphaFoldDB" id="A0A1Y5F1P2"/>
<comment type="caution">
    <text evidence="2">The sequence shown here is derived from an EMBL/GenBank/DDBJ whole genome shotgun (WGS) entry which is preliminary data.</text>
</comment>
<evidence type="ECO:0000313" key="2">
    <source>
        <dbReference type="EMBL" id="OUR92846.1"/>
    </source>
</evidence>
<protein>
    <submittedName>
        <fullName evidence="2">Uncharacterized protein</fullName>
    </submittedName>
</protein>
<feature type="chain" id="PRO_5013255129" evidence="1">
    <location>
        <begin position="20"/>
        <end position="271"/>
    </location>
</feature>